<dbReference type="Proteomes" id="UP001497482">
    <property type="component" value="Chromosome 11"/>
</dbReference>
<dbReference type="GO" id="GO:0008251">
    <property type="term" value="F:tRNA-specific adenosine deaminase activity"/>
    <property type="evidence" value="ECO:0007669"/>
    <property type="project" value="TreeGrafter"/>
</dbReference>
<dbReference type="SMART" id="SM00552">
    <property type="entry name" value="ADEAMc"/>
    <property type="match status" value="1"/>
</dbReference>
<protein>
    <recommendedName>
        <fullName evidence="1">A to I editase domain-containing protein</fullName>
    </recommendedName>
</protein>
<dbReference type="PROSITE" id="PS50141">
    <property type="entry name" value="A_DEAMIN_EDITASE"/>
    <property type="match status" value="1"/>
</dbReference>
<evidence type="ECO:0000313" key="3">
    <source>
        <dbReference type="Proteomes" id="UP001497482"/>
    </source>
</evidence>
<dbReference type="GO" id="GO:0003726">
    <property type="term" value="F:double-stranded RNA adenosine deaminase activity"/>
    <property type="evidence" value="ECO:0007669"/>
    <property type="project" value="TreeGrafter"/>
</dbReference>
<evidence type="ECO:0000313" key="2">
    <source>
        <dbReference type="EMBL" id="CAL1573237.1"/>
    </source>
</evidence>
<dbReference type="AlphaFoldDB" id="A0AAV2JBV7"/>
<dbReference type="GO" id="GO:0003725">
    <property type="term" value="F:double-stranded RNA binding"/>
    <property type="evidence" value="ECO:0007669"/>
    <property type="project" value="TreeGrafter"/>
</dbReference>
<dbReference type="GO" id="GO:0005730">
    <property type="term" value="C:nucleolus"/>
    <property type="evidence" value="ECO:0007669"/>
    <property type="project" value="TreeGrafter"/>
</dbReference>
<organism evidence="2 3">
    <name type="scientific">Knipowitschia caucasica</name>
    <name type="common">Caucasian dwarf goby</name>
    <name type="synonym">Pomatoschistus caucasicus</name>
    <dbReference type="NCBI Taxonomy" id="637954"/>
    <lineage>
        <taxon>Eukaryota</taxon>
        <taxon>Metazoa</taxon>
        <taxon>Chordata</taxon>
        <taxon>Craniata</taxon>
        <taxon>Vertebrata</taxon>
        <taxon>Euteleostomi</taxon>
        <taxon>Actinopterygii</taxon>
        <taxon>Neopterygii</taxon>
        <taxon>Teleostei</taxon>
        <taxon>Neoteleostei</taxon>
        <taxon>Acanthomorphata</taxon>
        <taxon>Gobiaria</taxon>
        <taxon>Gobiiformes</taxon>
        <taxon>Gobioidei</taxon>
        <taxon>Gobiidae</taxon>
        <taxon>Gobiinae</taxon>
        <taxon>Knipowitschia</taxon>
    </lineage>
</organism>
<proteinExistence type="predicted"/>
<evidence type="ECO:0000259" key="1">
    <source>
        <dbReference type="PROSITE" id="PS50141"/>
    </source>
</evidence>
<accession>A0AAV2JBV7</accession>
<dbReference type="GO" id="GO:0006396">
    <property type="term" value="P:RNA processing"/>
    <property type="evidence" value="ECO:0007669"/>
    <property type="project" value="InterPro"/>
</dbReference>
<name>A0AAV2JBV7_KNICA</name>
<dbReference type="GO" id="GO:0005737">
    <property type="term" value="C:cytoplasm"/>
    <property type="evidence" value="ECO:0007669"/>
    <property type="project" value="TreeGrafter"/>
</dbReference>
<feature type="domain" description="A to I editase" evidence="1">
    <location>
        <begin position="221"/>
        <end position="530"/>
    </location>
</feature>
<dbReference type="PANTHER" id="PTHR10910:SF106">
    <property type="entry name" value="ADENOSINE DEAMINASE DOMAIN-CONTAINING PROTEIN 2"/>
    <property type="match status" value="1"/>
</dbReference>
<dbReference type="GO" id="GO:0006382">
    <property type="term" value="P:adenosine to inosine editing"/>
    <property type="evidence" value="ECO:0007669"/>
    <property type="project" value="TreeGrafter"/>
</dbReference>
<dbReference type="InterPro" id="IPR002466">
    <property type="entry name" value="A_deamin"/>
</dbReference>
<reference evidence="2 3" key="1">
    <citation type="submission" date="2024-04" db="EMBL/GenBank/DDBJ databases">
        <authorList>
            <person name="Waldvogel A.-M."/>
            <person name="Schoenle A."/>
        </authorList>
    </citation>
    <scope>NUCLEOTIDE SEQUENCE [LARGE SCALE GENOMIC DNA]</scope>
</reference>
<gene>
    <name evidence="2" type="ORF">KC01_LOCUS5176</name>
</gene>
<keyword evidence="3" id="KW-1185">Reference proteome</keyword>
<dbReference type="Pfam" id="PF02137">
    <property type="entry name" value="A_deamin"/>
    <property type="match status" value="1"/>
</dbReference>
<dbReference type="EMBL" id="OZ035833">
    <property type="protein sequence ID" value="CAL1573237.1"/>
    <property type="molecule type" value="Genomic_DNA"/>
</dbReference>
<sequence length="538" mass="60213">MWFCEDGPLEDFRCTGLQATTRPLCTKPRRMSEKGRFRYIIRKGAPNYRNIPNYESPIAHPKVQIQLDSSVNEAVVRRKETSVCTESGGAGDNLKTNLFGPLLKSPESSKSCALVEHKSPLESNIEDLNFSDGDDCPSLPDSYSLETNEFREPVKNTEKIQDWTTDWHKNLMAAVSSEKFDALLKMCSDFQGCKNNMAAFIMIKEVLDTDGNPRDSCKVVALAAGSCSCHKWLCYNGTVVHDSHAIVLARRALLRFLYKQLLLFFDNDPGAKECSIFEASEESRQLQLKPKVSFHLYSNQAPEGISKNFYFGNSNLTSVKLQYHSKGALVPVVYLDPSQWASRICCMSASDKLFRWTVIGVQGALLSHFIQPIYITSMVLGGLKLSNEEVSDICNKRLSDGWEERLPSPFRKHNVHVVCGEQVAAGLSCINDPISLNWCLGDRDIEVLDSSKGLIIGRSPSVSGPGFSSRLCKRAFYKYFSQVAKLGGHSHLLDLPTYHSSKVDAKEFQAAKELVTEQFVKNQSGLWLSKKLVDLFSR</sequence>
<dbReference type="PANTHER" id="PTHR10910">
    <property type="entry name" value="EUKARYOTE SPECIFIC DSRNA BINDING PROTEIN"/>
    <property type="match status" value="1"/>
</dbReference>